<dbReference type="GO" id="GO:0043565">
    <property type="term" value="F:sequence-specific DNA binding"/>
    <property type="evidence" value="ECO:0007669"/>
    <property type="project" value="InterPro"/>
</dbReference>
<dbReference type="InterPro" id="IPR014710">
    <property type="entry name" value="RmlC-like_jellyroll"/>
</dbReference>
<dbReference type="EMBL" id="NOWT01000009">
    <property type="protein sequence ID" value="OYD84099.1"/>
    <property type="molecule type" value="Genomic_DNA"/>
</dbReference>
<comment type="caution">
    <text evidence="5">The sequence shown here is derived from an EMBL/GenBank/DDBJ whole genome shotgun (WGS) entry which is preliminary data.</text>
</comment>
<dbReference type="GO" id="GO:0003700">
    <property type="term" value="F:DNA-binding transcription factor activity"/>
    <property type="evidence" value="ECO:0007669"/>
    <property type="project" value="InterPro"/>
</dbReference>
<keyword evidence="3" id="KW-0804">Transcription</keyword>
<dbReference type="InterPro" id="IPR011051">
    <property type="entry name" value="RmlC_Cupin_sf"/>
</dbReference>
<evidence type="ECO:0000256" key="3">
    <source>
        <dbReference type="ARBA" id="ARBA00023163"/>
    </source>
</evidence>
<evidence type="ECO:0000313" key="6">
    <source>
        <dbReference type="Proteomes" id="UP000215367"/>
    </source>
</evidence>
<accession>A0A235HE40</accession>
<reference evidence="5 6" key="1">
    <citation type="submission" date="2017-07" db="EMBL/GenBank/DDBJ databases">
        <title>Whole genome sequence of Azospirillum brasilense 2A1, a potential biofertilizer strain.</title>
        <authorList>
            <person name="Fontana C.A."/>
            <person name="Toffoli L.M."/>
            <person name="Salazar S.M."/>
            <person name="Puglisi E."/>
            <person name="Pedraza R."/>
            <person name="Bassi D."/>
            <person name="Cocconcelli P.S."/>
        </authorList>
    </citation>
    <scope>NUCLEOTIDE SEQUENCE [LARGE SCALE GENOMIC DNA]</scope>
    <source>
        <strain evidence="5 6">2A1</strain>
        <plasmid evidence="5">unnamed</plasmid>
    </source>
</reference>
<dbReference type="PANTHER" id="PTHR46796">
    <property type="entry name" value="HTH-TYPE TRANSCRIPTIONAL ACTIVATOR RHAS-RELATED"/>
    <property type="match status" value="1"/>
</dbReference>
<sequence>MPQDVRCDGVLIGAMQKSPPGTHPTGRTAIMTPLPFPATPGARAHQVWDYRRPAGGGIVELGTVRGLDVALPVHFHREDQLTFVLAGRRRFVIAGEMCEAGPGEGVHIPADLPHRSLRGAEEVVCVNLYTPPGLHAASDLIAGLARHWRRTGGLGWADLTRIAEEHRHSLGTGLEPASLFTGCDAWDSVGEAARRAGMSREGYSRRFRKEHGVPPHAFRLQDRLNEARGLLRAGEPIAAVAADTGFTDQSHLGRCFRRAFGVTPGRYRAG</sequence>
<keyword evidence="5" id="KW-0614">Plasmid</keyword>
<dbReference type="InterPro" id="IPR018060">
    <property type="entry name" value="HTH_AraC"/>
</dbReference>
<evidence type="ECO:0000256" key="1">
    <source>
        <dbReference type="ARBA" id="ARBA00023015"/>
    </source>
</evidence>
<dbReference type="Gene3D" id="1.10.10.60">
    <property type="entry name" value="Homeodomain-like"/>
    <property type="match status" value="1"/>
</dbReference>
<dbReference type="Proteomes" id="UP000215367">
    <property type="component" value="Unassembled WGS sequence"/>
</dbReference>
<geneLocation type="plasmid" evidence="5">
    <name>unnamed</name>
</geneLocation>
<keyword evidence="2" id="KW-0238">DNA-binding</keyword>
<feature type="domain" description="HTH araC/xylS-type" evidence="4">
    <location>
        <begin position="188"/>
        <end position="270"/>
    </location>
</feature>
<dbReference type="InterPro" id="IPR009057">
    <property type="entry name" value="Homeodomain-like_sf"/>
</dbReference>
<dbReference type="InterPro" id="IPR018062">
    <property type="entry name" value="HTH_AraC-typ_CS"/>
</dbReference>
<dbReference type="Pfam" id="PF12833">
    <property type="entry name" value="HTH_18"/>
    <property type="match status" value="1"/>
</dbReference>
<organism evidence="5 6">
    <name type="scientific">Azospirillum brasilense</name>
    <dbReference type="NCBI Taxonomy" id="192"/>
    <lineage>
        <taxon>Bacteria</taxon>
        <taxon>Pseudomonadati</taxon>
        <taxon>Pseudomonadota</taxon>
        <taxon>Alphaproteobacteria</taxon>
        <taxon>Rhodospirillales</taxon>
        <taxon>Azospirillaceae</taxon>
        <taxon>Azospirillum</taxon>
    </lineage>
</organism>
<dbReference type="InterPro" id="IPR050204">
    <property type="entry name" value="AraC_XylS_family_regulators"/>
</dbReference>
<gene>
    <name evidence="5" type="ORF">CHT98_12065</name>
</gene>
<evidence type="ECO:0000259" key="4">
    <source>
        <dbReference type="PROSITE" id="PS01124"/>
    </source>
</evidence>
<proteinExistence type="predicted"/>
<dbReference type="InterPro" id="IPR013096">
    <property type="entry name" value="Cupin_2"/>
</dbReference>
<dbReference type="SUPFAM" id="SSF51182">
    <property type="entry name" value="RmlC-like cupins"/>
    <property type="match status" value="1"/>
</dbReference>
<dbReference type="Gene3D" id="2.60.120.10">
    <property type="entry name" value="Jelly Rolls"/>
    <property type="match status" value="1"/>
</dbReference>
<dbReference type="Pfam" id="PF07883">
    <property type="entry name" value="Cupin_2"/>
    <property type="match status" value="1"/>
</dbReference>
<dbReference type="SUPFAM" id="SSF46689">
    <property type="entry name" value="Homeodomain-like"/>
    <property type="match status" value="1"/>
</dbReference>
<name>A0A235HE40_AZOBR</name>
<dbReference type="SMART" id="SM00342">
    <property type="entry name" value="HTH_ARAC"/>
    <property type="match status" value="1"/>
</dbReference>
<protein>
    <recommendedName>
        <fullName evidence="4">HTH araC/xylS-type domain-containing protein</fullName>
    </recommendedName>
</protein>
<keyword evidence="1" id="KW-0805">Transcription regulation</keyword>
<evidence type="ECO:0000313" key="5">
    <source>
        <dbReference type="EMBL" id="OYD84099.1"/>
    </source>
</evidence>
<dbReference type="AlphaFoldDB" id="A0A235HE40"/>
<dbReference type="PROSITE" id="PS01124">
    <property type="entry name" value="HTH_ARAC_FAMILY_2"/>
    <property type="match status" value="1"/>
</dbReference>
<dbReference type="PROSITE" id="PS00041">
    <property type="entry name" value="HTH_ARAC_FAMILY_1"/>
    <property type="match status" value="1"/>
</dbReference>
<evidence type="ECO:0000256" key="2">
    <source>
        <dbReference type="ARBA" id="ARBA00023125"/>
    </source>
</evidence>